<keyword evidence="3" id="KW-0489">Methyltransferase</keyword>
<dbReference type="PANTHER" id="PTHR43591">
    <property type="entry name" value="METHYLTRANSFERASE"/>
    <property type="match status" value="1"/>
</dbReference>
<dbReference type="CDD" id="cd02440">
    <property type="entry name" value="AdoMet_MTases"/>
    <property type="match status" value="1"/>
</dbReference>
<dbReference type="Gene3D" id="3.40.50.150">
    <property type="entry name" value="Vaccinia Virus protein VP39"/>
    <property type="match status" value="1"/>
</dbReference>
<evidence type="ECO:0000256" key="1">
    <source>
        <dbReference type="SAM" id="MobiDB-lite"/>
    </source>
</evidence>
<accession>A0A4Y6PWK5</accession>
<sequence length="219" mass="24390">MSQDQTAQSTGAHSANADTVPTGNTYDKYGSSNPVVRWMMREFKSSVWELLDYAGPEKLLDVGCGEGIMARAIVERYPSVEVTGIDLEDDELEAHWKGLEGDRLSFCTGVAESLPFDDDAFDTITSLEVLEHVQDPHASLAEMARVARRKLVLSVPREPLWRVLNMARGAYLRDLGNTPGHLNHWSRTGFVDFAAQYGRVIEVRSPLPWTVVLVDVTKL</sequence>
<dbReference type="AlphaFoldDB" id="A0A4Y6PWK5"/>
<accession>A0A5B8Y848</accession>
<dbReference type="PANTHER" id="PTHR43591:SF24">
    <property type="entry name" value="2-METHOXY-6-POLYPRENYL-1,4-BENZOQUINOL METHYLASE, MITOCHONDRIAL"/>
    <property type="match status" value="1"/>
</dbReference>
<feature type="region of interest" description="Disordered" evidence="1">
    <location>
        <begin position="1"/>
        <end position="26"/>
    </location>
</feature>
<keyword evidence="4" id="KW-1185">Reference proteome</keyword>
<protein>
    <submittedName>
        <fullName evidence="3">Class I SAM-dependent methyltransferase</fullName>
    </submittedName>
</protein>
<gene>
    <name evidence="3" type="ORF">FIV42_18775</name>
</gene>
<dbReference type="RefSeq" id="WP_141199173.1">
    <property type="nucleotide sequence ID" value="NZ_CP041186.1"/>
</dbReference>
<dbReference type="Pfam" id="PF08241">
    <property type="entry name" value="Methyltransf_11"/>
    <property type="match status" value="1"/>
</dbReference>
<dbReference type="GO" id="GO:0032259">
    <property type="term" value="P:methylation"/>
    <property type="evidence" value="ECO:0007669"/>
    <property type="project" value="UniProtKB-KW"/>
</dbReference>
<evidence type="ECO:0000313" key="4">
    <source>
        <dbReference type="Proteomes" id="UP000315995"/>
    </source>
</evidence>
<dbReference type="SUPFAM" id="SSF53335">
    <property type="entry name" value="S-adenosyl-L-methionine-dependent methyltransferases"/>
    <property type="match status" value="1"/>
</dbReference>
<dbReference type="EMBL" id="CP041186">
    <property type="protein sequence ID" value="QDG52708.1"/>
    <property type="molecule type" value="Genomic_DNA"/>
</dbReference>
<evidence type="ECO:0000259" key="2">
    <source>
        <dbReference type="Pfam" id="PF08241"/>
    </source>
</evidence>
<name>A0A4Y6PWK5_PERCE</name>
<proteinExistence type="predicted"/>
<evidence type="ECO:0000313" key="3">
    <source>
        <dbReference type="EMBL" id="QDG52708.1"/>
    </source>
</evidence>
<feature type="domain" description="Methyltransferase type 11" evidence="2">
    <location>
        <begin position="60"/>
        <end position="149"/>
    </location>
</feature>
<dbReference type="GO" id="GO:0008757">
    <property type="term" value="F:S-adenosylmethionine-dependent methyltransferase activity"/>
    <property type="evidence" value="ECO:0007669"/>
    <property type="project" value="InterPro"/>
</dbReference>
<organism evidence="3 4">
    <name type="scientific">Persicimonas caeni</name>
    <dbReference type="NCBI Taxonomy" id="2292766"/>
    <lineage>
        <taxon>Bacteria</taxon>
        <taxon>Deltaproteobacteria</taxon>
        <taxon>Bradymonadales</taxon>
        <taxon>Bradymonadaceae</taxon>
        <taxon>Persicimonas</taxon>
    </lineage>
</organism>
<dbReference type="InterPro" id="IPR029063">
    <property type="entry name" value="SAM-dependent_MTases_sf"/>
</dbReference>
<keyword evidence="3" id="KW-0808">Transferase</keyword>
<reference evidence="3 4" key="1">
    <citation type="submission" date="2019-06" db="EMBL/GenBank/DDBJ databases">
        <title>Persicimonas caeni gen. nov., sp. nov., a predatory bacterium isolated from solar saltern.</title>
        <authorList>
            <person name="Wang S."/>
        </authorList>
    </citation>
    <scope>NUCLEOTIDE SEQUENCE [LARGE SCALE GENOMIC DNA]</scope>
    <source>
        <strain evidence="3 4">YN101</strain>
    </source>
</reference>
<dbReference type="OrthoDB" id="5504467at2"/>
<dbReference type="Proteomes" id="UP000315995">
    <property type="component" value="Chromosome"/>
</dbReference>
<dbReference type="InterPro" id="IPR013216">
    <property type="entry name" value="Methyltransf_11"/>
</dbReference>